<feature type="compositionally biased region" description="Low complexity" evidence="1">
    <location>
        <begin position="31"/>
        <end position="40"/>
    </location>
</feature>
<feature type="compositionally biased region" description="Low complexity" evidence="1">
    <location>
        <begin position="1"/>
        <end position="14"/>
    </location>
</feature>
<accession>A0AA36GRH3</accession>
<organism evidence="2 3">
    <name type="scientific">Cylicocyclus nassatus</name>
    <name type="common">Nematode worm</name>
    <dbReference type="NCBI Taxonomy" id="53992"/>
    <lineage>
        <taxon>Eukaryota</taxon>
        <taxon>Metazoa</taxon>
        <taxon>Ecdysozoa</taxon>
        <taxon>Nematoda</taxon>
        <taxon>Chromadorea</taxon>
        <taxon>Rhabditida</taxon>
        <taxon>Rhabditina</taxon>
        <taxon>Rhabditomorpha</taxon>
        <taxon>Strongyloidea</taxon>
        <taxon>Strongylidae</taxon>
        <taxon>Cylicocyclus</taxon>
    </lineage>
</organism>
<name>A0AA36GRH3_CYLNA</name>
<dbReference type="EMBL" id="CATQJL010000223">
    <property type="protein sequence ID" value="CAJ0596908.1"/>
    <property type="molecule type" value="Genomic_DNA"/>
</dbReference>
<sequence length="97" mass="10423">MMLPSLSTQTQSLSDSKKVVPCKDDNLREGSSSAKSSQKSPQHCKRYQGWIQYPSATTGNFIACSVPDFVTPPSDVITRARGVNNRPSFCAGASVPS</sequence>
<evidence type="ECO:0000256" key="1">
    <source>
        <dbReference type="SAM" id="MobiDB-lite"/>
    </source>
</evidence>
<comment type="caution">
    <text evidence="2">The sequence shown here is derived from an EMBL/GenBank/DDBJ whole genome shotgun (WGS) entry which is preliminary data.</text>
</comment>
<evidence type="ECO:0000313" key="2">
    <source>
        <dbReference type="EMBL" id="CAJ0596908.1"/>
    </source>
</evidence>
<feature type="compositionally biased region" description="Basic and acidic residues" evidence="1">
    <location>
        <begin position="15"/>
        <end position="28"/>
    </location>
</feature>
<keyword evidence="3" id="KW-1185">Reference proteome</keyword>
<reference evidence="2" key="1">
    <citation type="submission" date="2023-07" db="EMBL/GenBank/DDBJ databases">
        <authorList>
            <consortium name="CYATHOMIX"/>
        </authorList>
    </citation>
    <scope>NUCLEOTIDE SEQUENCE</scope>
    <source>
        <strain evidence="2">N/A</strain>
    </source>
</reference>
<proteinExistence type="predicted"/>
<dbReference type="AlphaFoldDB" id="A0AA36GRH3"/>
<dbReference type="Proteomes" id="UP001176961">
    <property type="component" value="Unassembled WGS sequence"/>
</dbReference>
<gene>
    <name evidence="2" type="ORF">CYNAS_LOCUS8891</name>
</gene>
<protein>
    <submittedName>
        <fullName evidence="2">Uncharacterized protein</fullName>
    </submittedName>
</protein>
<evidence type="ECO:0000313" key="3">
    <source>
        <dbReference type="Proteomes" id="UP001176961"/>
    </source>
</evidence>
<feature type="region of interest" description="Disordered" evidence="1">
    <location>
        <begin position="1"/>
        <end position="42"/>
    </location>
</feature>